<evidence type="ECO:0000256" key="3">
    <source>
        <dbReference type="SAM" id="MobiDB-lite"/>
    </source>
</evidence>
<comment type="similarity">
    <text evidence="1">Belongs to the TUB family.</text>
</comment>
<evidence type="ECO:0000256" key="1">
    <source>
        <dbReference type="ARBA" id="ARBA00007129"/>
    </source>
</evidence>
<dbReference type="Gene3D" id="3.30.40.10">
    <property type="entry name" value="Zinc/RING finger domain, C3HC4 (zinc finger)"/>
    <property type="match status" value="1"/>
</dbReference>
<gene>
    <name evidence="5" type="ORF">SCF082_LOCUS21903</name>
</gene>
<dbReference type="SUPFAM" id="SSF57850">
    <property type="entry name" value="RING/U-box"/>
    <property type="match status" value="1"/>
</dbReference>
<evidence type="ECO:0000313" key="6">
    <source>
        <dbReference type="Proteomes" id="UP001642464"/>
    </source>
</evidence>
<keyword evidence="6" id="KW-1185">Reference proteome</keyword>
<accession>A0ABP0LEZ1</accession>
<evidence type="ECO:0000259" key="4">
    <source>
        <dbReference type="PROSITE" id="PS50089"/>
    </source>
</evidence>
<name>A0ABP0LEZ1_9DINO</name>
<dbReference type="InterPro" id="IPR000007">
    <property type="entry name" value="Tubby_C"/>
</dbReference>
<dbReference type="PRINTS" id="PR01573">
    <property type="entry name" value="SUPERTUBBY"/>
</dbReference>
<keyword evidence="2" id="KW-0479">Metal-binding</keyword>
<reference evidence="5 6" key="1">
    <citation type="submission" date="2024-02" db="EMBL/GenBank/DDBJ databases">
        <authorList>
            <person name="Chen Y."/>
            <person name="Shah S."/>
            <person name="Dougan E. K."/>
            <person name="Thang M."/>
            <person name="Chan C."/>
        </authorList>
    </citation>
    <scope>NUCLEOTIDE SEQUENCE [LARGE SCALE GENOMIC DNA]</scope>
</reference>
<keyword evidence="2" id="KW-0863">Zinc-finger</keyword>
<dbReference type="PANTHER" id="PTHR16517">
    <property type="entry name" value="TUBBY-RELATED"/>
    <property type="match status" value="1"/>
</dbReference>
<dbReference type="SUPFAM" id="SSF54518">
    <property type="entry name" value="Tubby C-terminal domain-like"/>
    <property type="match status" value="1"/>
</dbReference>
<dbReference type="InterPro" id="IPR025659">
    <property type="entry name" value="Tubby-like_C"/>
</dbReference>
<feature type="region of interest" description="Disordered" evidence="3">
    <location>
        <begin position="1"/>
        <end position="23"/>
    </location>
</feature>
<keyword evidence="2" id="KW-0862">Zinc</keyword>
<organism evidence="5 6">
    <name type="scientific">Durusdinium trenchii</name>
    <dbReference type="NCBI Taxonomy" id="1381693"/>
    <lineage>
        <taxon>Eukaryota</taxon>
        <taxon>Sar</taxon>
        <taxon>Alveolata</taxon>
        <taxon>Dinophyceae</taxon>
        <taxon>Suessiales</taxon>
        <taxon>Symbiodiniaceae</taxon>
        <taxon>Durusdinium</taxon>
    </lineage>
</organism>
<proteinExistence type="inferred from homology"/>
<evidence type="ECO:0000313" key="5">
    <source>
        <dbReference type="EMBL" id="CAK9036847.1"/>
    </source>
</evidence>
<feature type="domain" description="RING-type" evidence="4">
    <location>
        <begin position="184"/>
        <end position="236"/>
    </location>
</feature>
<dbReference type="InterPro" id="IPR013083">
    <property type="entry name" value="Znf_RING/FYVE/PHD"/>
</dbReference>
<evidence type="ECO:0000256" key="2">
    <source>
        <dbReference type="PROSITE-ProRule" id="PRU00175"/>
    </source>
</evidence>
<dbReference type="Proteomes" id="UP001642464">
    <property type="component" value="Unassembled WGS sequence"/>
</dbReference>
<dbReference type="PANTHER" id="PTHR16517:SF7">
    <property type="entry name" value="PROTEIN KING TUBBY"/>
    <property type="match status" value="1"/>
</dbReference>
<comment type="caution">
    <text evidence="5">The sequence shown here is derived from an EMBL/GenBank/DDBJ whole genome shotgun (WGS) entry which is preliminary data.</text>
</comment>
<dbReference type="EMBL" id="CAXAMM010015656">
    <property type="protein sequence ID" value="CAK9036847.1"/>
    <property type="molecule type" value="Genomic_DNA"/>
</dbReference>
<dbReference type="Pfam" id="PF01167">
    <property type="entry name" value="Tub"/>
    <property type="match status" value="1"/>
</dbReference>
<dbReference type="PROSITE" id="PS50089">
    <property type="entry name" value="ZF_RING_2"/>
    <property type="match status" value="1"/>
</dbReference>
<protein>
    <submittedName>
        <fullName evidence="5">Tubby-like F-box protein 2 (AtTLP2)</fullName>
    </submittedName>
</protein>
<dbReference type="Gene3D" id="3.20.90.10">
    <property type="entry name" value="Tubby Protein, Chain A"/>
    <property type="match status" value="2"/>
</dbReference>
<dbReference type="InterPro" id="IPR001841">
    <property type="entry name" value="Znf_RING"/>
</dbReference>
<sequence length="586" mass="64097">MEETRLRMMQGLRRKRQRPAGEEASVMGQLQSFASGTSLLSASSSSSLATTLFEDEDAADEQQLRHRPVKRMRAHGQLLRSRSFSTLSNFSVGSALKSFEETDLEVTSPARAPALSRLGRRWAGGDEAAEALEPVPAAREQEHKSCEGCSHGSVGSSSCSSGAPQGIEEDQAVDEQVDEEEETCFICMGAFSAKRPSMRIPCASQCNKSPVHGHCIYEWSECKSQHGDRSSCPLCRGPLAAVDFVPRDKLGSHRFASDREAKRDFITRPVPRGFTMRYELYLQAPTTLKYPLGPLPNATLPKPGDILLAVSTKQISRWGYSQLDISMDESSFQAASDGYLGCVYSSFTGLEHTIAAPFRSGDAEDSAELKMCELGAVRYTQNRIGRAVGPRRIHVCFPRVVPAQSSDAPDMDRVVPDPQPLEGFRSMARPFPPAAPSSPCDTDADADADVETAVDGDKQRDSEPAAWSTMAHFPTEKDNCLPAILRDASQPAPTQHARDFLFGANKTPYWLPSINAFSLDFGGRVTLPSNKNFQLMMQDSQVALQFGKIAERDDLEVFTLDVSWPLSPLQAMGVALSALDRKMLCA</sequence>